<name>A0A4R1NFU4_9GAMM</name>
<comment type="similarity">
    <text evidence="1 5">Belongs to the glycosyl hydrolase 43 family.</text>
</comment>
<dbReference type="InterPro" id="IPR016828">
    <property type="entry name" value="Alpha-L-arabinofuranosidase"/>
</dbReference>
<dbReference type="PANTHER" id="PTHR43817">
    <property type="entry name" value="GLYCOSYL HYDROLASE"/>
    <property type="match status" value="1"/>
</dbReference>
<dbReference type="RefSeq" id="WP_132926020.1">
    <property type="nucleotide sequence ID" value="NZ_SJOI01000001.1"/>
</dbReference>
<evidence type="ECO:0000256" key="2">
    <source>
        <dbReference type="ARBA" id="ARBA00022729"/>
    </source>
</evidence>
<protein>
    <submittedName>
        <fullName evidence="6">GH43 family beta-xylosidase</fullName>
    </submittedName>
</protein>
<dbReference type="CDD" id="cd18817">
    <property type="entry name" value="GH43f_LbAraf43-like"/>
    <property type="match status" value="1"/>
</dbReference>
<keyword evidence="2" id="KW-0732">Signal</keyword>
<dbReference type="EMBL" id="SJOI01000001">
    <property type="protein sequence ID" value="TCL06535.1"/>
    <property type="molecule type" value="Genomic_DNA"/>
</dbReference>
<dbReference type="InterPro" id="IPR006710">
    <property type="entry name" value="Glyco_hydro_43"/>
</dbReference>
<dbReference type="GO" id="GO:0004553">
    <property type="term" value="F:hydrolase activity, hydrolyzing O-glycosyl compounds"/>
    <property type="evidence" value="ECO:0007669"/>
    <property type="project" value="InterPro"/>
</dbReference>
<evidence type="ECO:0000313" key="6">
    <source>
        <dbReference type="EMBL" id="TCL06535.1"/>
    </source>
</evidence>
<evidence type="ECO:0000256" key="4">
    <source>
        <dbReference type="ARBA" id="ARBA00023295"/>
    </source>
</evidence>
<dbReference type="AlphaFoldDB" id="A0A4R1NFU4"/>
<evidence type="ECO:0000313" key="7">
    <source>
        <dbReference type="Proteomes" id="UP000294555"/>
    </source>
</evidence>
<dbReference type="GO" id="GO:0005975">
    <property type="term" value="P:carbohydrate metabolic process"/>
    <property type="evidence" value="ECO:0007669"/>
    <property type="project" value="InterPro"/>
</dbReference>
<dbReference type="InterPro" id="IPR023296">
    <property type="entry name" value="Glyco_hydro_beta-prop_sf"/>
</dbReference>
<dbReference type="PANTHER" id="PTHR43817:SF1">
    <property type="entry name" value="HYDROLASE, FAMILY 43, PUTATIVE (AFU_ORTHOLOGUE AFUA_3G01660)-RELATED"/>
    <property type="match status" value="1"/>
</dbReference>
<comment type="caution">
    <text evidence="6">The sequence shown here is derived from an EMBL/GenBank/DDBJ whole genome shotgun (WGS) entry which is preliminary data.</text>
</comment>
<keyword evidence="7" id="KW-1185">Reference proteome</keyword>
<sequence length="318" mass="36949">MSQTQWPNPLIEQRADPYIYRHFDGYYYFTASVPEYDRLEIRRSATLGGLSHAEPAVVWHKHQHGEMSALIWAPELHFIDKKWYLYFAAAHSPEIVDGLFQHRMFVLECADGNPLTGTWIEKGRIRTPLDTFSLDATHFFHQGRHYYVWAQNDPDIRGNSNLYLAEMATPWSLKTPPSMLSKPELPWETNGFWVNEGPAVLRHGQRLFITYSASATDANYCIGLLWADINDDITDPRAWHKLPQPVFRTHWQNRQFGPGHNSFTLSENGEDVLVYHARSYTEITGDPLYDPNRHTRIKVFHWDEEGMPRFGEPPADHA</sequence>
<evidence type="ECO:0000256" key="5">
    <source>
        <dbReference type="RuleBase" id="RU361187"/>
    </source>
</evidence>
<dbReference type="SUPFAM" id="SSF75005">
    <property type="entry name" value="Arabinanase/levansucrase/invertase"/>
    <property type="match status" value="1"/>
</dbReference>
<proteinExistence type="inferred from homology"/>
<dbReference type="Gene3D" id="2.115.10.20">
    <property type="entry name" value="Glycosyl hydrolase domain, family 43"/>
    <property type="match status" value="1"/>
</dbReference>
<keyword evidence="3 5" id="KW-0378">Hydrolase</keyword>
<evidence type="ECO:0000256" key="3">
    <source>
        <dbReference type="ARBA" id="ARBA00022801"/>
    </source>
</evidence>
<gene>
    <name evidence="6" type="ORF">EZJ58_4801</name>
</gene>
<dbReference type="Proteomes" id="UP000294555">
    <property type="component" value="Unassembled WGS sequence"/>
</dbReference>
<dbReference type="PIRSF" id="PIRSF025414">
    <property type="entry name" value="Alpha-L-arabinofuranosidase"/>
    <property type="match status" value="1"/>
</dbReference>
<dbReference type="OrthoDB" id="177947at2"/>
<keyword evidence="4 5" id="KW-0326">Glycosidase</keyword>
<reference evidence="6 7" key="1">
    <citation type="submission" date="2019-02" db="EMBL/GenBank/DDBJ databases">
        <title>Investigation of anaerobic lignin degradation for improved lignocellulosic biofuels.</title>
        <authorList>
            <person name="Deangelis K."/>
        </authorList>
    </citation>
    <scope>NUCLEOTIDE SEQUENCE [LARGE SCALE GENOMIC DNA]</scope>
    <source>
        <strain evidence="6 7">159R</strain>
    </source>
</reference>
<evidence type="ECO:0000256" key="1">
    <source>
        <dbReference type="ARBA" id="ARBA00009865"/>
    </source>
</evidence>
<dbReference type="Pfam" id="PF04616">
    <property type="entry name" value="Glyco_hydro_43"/>
    <property type="match status" value="1"/>
</dbReference>
<accession>A0A4R1NFU4</accession>
<organism evidence="6 7">
    <name type="scientific">Sodalis ligni</name>
    <dbReference type="NCBI Taxonomy" id="2697027"/>
    <lineage>
        <taxon>Bacteria</taxon>
        <taxon>Pseudomonadati</taxon>
        <taxon>Pseudomonadota</taxon>
        <taxon>Gammaproteobacteria</taxon>
        <taxon>Enterobacterales</taxon>
        <taxon>Bruguierivoracaceae</taxon>
        <taxon>Sodalis</taxon>
    </lineage>
</organism>